<keyword evidence="2" id="KW-1185">Reference proteome</keyword>
<dbReference type="EMBL" id="JAGIZQ010000005">
    <property type="protein sequence ID" value="KAH6628875.1"/>
    <property type="molecule type" value="Genomic_DNA"/>
</dbReference>
<sequence length="240" mass="25149">MASSTAPPALPALTTPFVPPPSCTDQFITTSYTSQSSVVIVLVSGPADPQFATCQPSGWDAGKNSLEFRPAVCPSGWTAYDLGLTSFDVDTLHWAPLSSAYCCSRGFSLSEAYSLIEGISYRACFQTIDGGATTASAPSSGLRVHNAWRIAWESSDITSMSPTPPQLPCSNPGMVKISSWVPGATLDLALASGTCESSPQGGSSSDYAAMIYLSANYRAAPHWSRDSSDIYLGVLLPASP</sequence>
<reference evidence="1 2" key="1">
    <citation type="journal article" date="2021" name="Nat. Commun.">
        <title>Genetic determinants of endophytism in the Arabidopsis root mycobiome.</title>
        <authorList>
            <person name="Mesny F."/>
            <person name="Miyauchi S."/>
            <person name="Thiergart T."/>
            <person name="Pickel B."/>
            <person name="Atanasova L."/>
            <person name="Karlsson M."/>
            <person name="Huettel B."/>
            <person name="Barry K.W."/>
            <person name="Haridas S."/>
            <person name="Chen C."/>
            <person name="Bauer D."/>
            <person name="Andreopoulos W."/>
            <person name="Pangilinan J."/>
            <person name="LaButti K."/>
            <person name="Riley R."/>
            <person name="Lipzen A."/>
            <person name="Clum A."/>
            <person name="Drula E."/>
            <person name="Henrissat B."/>
            <person name="Kohler A."/>
            <person name="Grigoriev I.V."/>
            <person name="Martin F.M."/>
            <person name="Hacquard S."/>
        </authorList>
    </citation>
    <scope>NUCLEOTIDE SEQUENCE [LARGE SCALE GENOMIC DNA]</scope>
    <source>
        <strain evidence="1 2">MPI-SDFR-AT-0079</strain>
    </source>
</reference>
<name>A0ACB7P4J0_9PEZI</name>
<comment type="caution">
    <text evidence="1">The sequence shown here is derived from an EMBL/GenBank/DDBJ whole genome shotgun (WGS) entry which is preliminary data.</text>
</comment>
<evidence type="ECO:0000313" key="1">
    <source>
        <dbReference type="EMBL" id="KAH6628875.1"/>
    </source>
</evidence>
<accession>A0ACB7P4J0</accession>
<gene>
    <name evidence="1" type="ORF">F5144DRAFT_580364</name>
</gene>
<dbReference type="Proteomes" id="UP000724584">
    <property type="component" value="Unassembled WGS sequence"/>
</dbReference>
<protein>
    <submittedName>
        <fullName evidence="1">Uncharacterized protein</fullName>
    </submittedName>
</protein>
<organism evidence="1 2">
    <name type="scientific">Chaetomium tenue</name>
    <dbReference type="NCBI Taxonomy" id="1854479"/>
    <lineage>
        <taxon>Eukaryota</taxon>
        <taxon>Fungi</taxon>
        <taxon>Dikarya</taxon>
        <taxon>Ascomycota</taxon>
        <taxon>Pezizomycotina</taxon>
        <taxon>Sordariomycetes</taxon>
        <taxon>Sordariomycetidae</taxon>
        <taxon>Sordariales</taxon>
        <taxon>Chaetomiaceae</taxon>
        <taxon>Chaetomium</taxon>
    </lineage>
</organism>
<proteinExistence type="predicted"/>
<evidence type="ECO:0000313" key="2">
    <source>
        <dbReference type="Proteomes" id="UP000724584"/>
    </source>
</evidence>